<evidence type="ECO:0000313" key="3">
    <source>
        <dbReference type="Proteomes" id="UP000708576"/>
    </source>
</evidence>
<proteinExistence type="predicted"/>
<dbReference type="Gene3D" id="2.40.230.20">
    <property type="entry name" value="Nucleoside-specific channel-forming protein, Tsx-like"/>
    <property type="match status" value="1"/>
</dbReference>
<accession>A0ABS5K0Q8</accession>
<dbReference type="Pfam" id="PF16412">
    <property type="entry name" value="DUF5020"/>
    <property type="match status" value="1"/>
</dbReference>
<name>A0ABS5K0Q8_9BACT</name>
<feature type="signal peptide" evidence="1">
    <location>
        <begin position="1"/>
        <end position="20"/>
    </location>
</feature>
<gene>
    <name evidence="2" type="ORF">KEM10_20940</name>
</gene>
<keyword evidence="1" id="KW-0732">Signal</keyword>
<keyword evidence="3" id="KW-1185">Reference proteome</keyword>
<sequence length="234" mass="26947">MKFKSLFVSVLLLSSVLSFGQNVQMHYDFGKDRKLVTTTVEMFKPDKYGSTFFFIDMDYSSDTRGVDNGVSLAYWEIARSLKWSETQKLEPRIEFNSGNLFVAENFGFPINNAWLVGAQYTFNNADFSKILTIQANYKNIKDAKATNTDVENQNSFQITAVWNLHFFERKLSLLGFADFWRQDSFGGEYVFLTEPQFWYNACPNFSVGSEIEISNNFTDEGFVVNPTLAVKYTF</sequence>
<feature type="chain" id="PRO_5047135428" evidence="1">
    <location>
        <begin position="21"/>
        <end position="234"/>
    </location>
</feature>
<comment type="caution">
    <text evidence="2">The sequence shown here is derived from an EMBL/GenBank/DDBJ whole genome shotgun (WGS) entry which is preliminary data.</text>
</comment>
<evidence type="ECO:0000313" key="2">
    <source>
        <dbReference type="EMBL" id="MBS2100767.1"/>
    </source>
</evidence>
<dbReference type="Proteomes" id="UP000708576">
    <property type="component" value="Unassembled WGS sequence"/>
</dbReference>
<evidence type="ECO:0000256" key="1">
    <source>
        <dbReference type="SAM" id="SignalP"/>
    </source>
</evidence>
<organism evidence="2 3">
    <name type="scientific">Carboxylicivirga linearis</name>
    <dbReference type="NCBI Taxonomy" id="1628157"/>
    <lineage>
        <taxon>Bacteria</taxon>
        <taxon>Pseudomonadati</taxon>
        <taxon>Bacteroidota</taxon>
        <taxon>Bacteroidia</taxon>
        <taxon>Marinilabiliales</taxon>
        <taxon>Marinilabiliaceae</taxon>
        <taxon>Carboxylicivirga</taxon>
    </lineage>
</organism>
<dbReference type="EMBL" id="JAGUCO010000029">
    <property type="protein sequence ID" value="MBS2100767.1"/>
    <property type="molecule type" value="Genomic_DNA"/>
</dbReference>
<dbReference type="RefSeq" id="WP_212219260.1">
    <property type="nucleotide sequence ID" value="NZ_JAGUCO010000029.1"/>
</dbReference>
<reference evidence="2 3" key="1">
    <citation type="journal article" date="2015" name="Int. J. Syst. Evol. Microbiol.">
        <title>Carboxylicivirga linearis sp. nov., isolated from a sea cucumber culture pond.</title>
        <authorList>
            <person name="Wang F.Q."/>
            <person name="Zhou Y.X."/>
            <person name="Lin X.Z."/>
            <person name="Chen G.J."/>
            <person name="Du Z.J."/>
        </authorList>
    </citation>
    <scope>NUCLEOTIDE SEQUENCE [LARGE SCALE GENOMIC DNA]</scope>
    <source>
        <strain evidence="2 3">FB218</strain>
    </source>
</reference>
<protein>
    <submittedName>
        <fullName evidence="2">DUF5020 family protein</fullName>
    </submittedName>
</protein>
<dbReference type="InterPro" id="IPR036777">
    <property type="entry name" value="Channel_Tsx-like_sf"/>
</dbReference>